<accession>A0A3Q7IN80</accession>
<keyword evidence="5" id="KW-0653">Protein transport</keyword>
<feature type="compositionally biased region" description="Polar residues" evidence="7">
    <location>
        <begin position="863"/>
        <end position="872"/>
    </location>
</feature>
<keyword evidence="3" id="KW-0677">Repeat</keyword>
<dbReference type="Pfam" id="PF00514">
    <property type="entry name" value="Arm"/>
    <property type="match status" value="3"/>
</dbReference>
<dbReference type="Proteomes" id="UP000004994">
    <property type="component" value="Chromosome 10"/>
</dbReference>
<feature type="region of interest" description="Disordered" evidence="7">
    <location>
        <begin position="559"/>
        <end position="582"/>
    </location>
</feature>
<feature type="repeat" description="ARM" evidence="6">
    <location>
        <begin position="245"/>
        <end position="272"/>
    </location>
</feature>
<dbReference type="PaxDb" id="4081-Solyc10g084280.1.1"/>
<dbReference type="InterPro" id="IPR016024">
    <property type="entry name" value="ARM-type_fold"/>
</dbReference>
<dbReference type="InParanoid" id="A0A3Q7IN80"/>
<sequence>MADEGLVSHKRDPIKASVGNAAAQRRRQHAVTVGKERREALMRTKRLCRVGVSADFDEASMDDSDMMIEEDQAILEALTSAAVEELKLDVAYQYGEYFLFCYEEILVANSGFLVLHFVFYFKFQLSWGKGATEKRVNALRELRRFLSRSEFPPVEAALQAGVIPLLIQCLSFGSSDEQLLEAAWCLTNIAAGKPEETKALLPALPLLVVHLGEKSSIHVMEQCAWALGNVAGESEELRNVLLLQGALPALARMLLPNKRSTVRTAAWALSNLIKGPDPRAATELIKIDGIPDRIVRHLKKGDDELATEVAWVVVYLTALSNVATTILAKSDLVQVLEAAWVLSNIAAGSVEHKQLIYSSEAMPLLLNLLSKAAFDIKKEVAYVLGNICVAPTEGSGRPNVILDHLVNLVRGGCLTGFLDLVRSADVEAARLGLQFIELVLRGMPNGEGPKLVEREDGIDAMERYQFHENEELRSMANELVDSYFGEEYGLDEEEEEDATLFVTFESWKKRRIKLQSLNNTRTEYKLSEICAAPVLKDHLSNEKMGKKGSWFSSVKKALSPNSKEKKDGKSKKKWFGKEKQPLPDSSTLVVASVSPPQPIPQVEEVKLAEVEEEQTKHVYSVAVATAAAAEAAVAAAQAAAEVVRLTTVNQFPGKSKEEIAAIRIQTTFRGYLARRALRALRGLVRLKTLVDGPTVKRQTANTLKCMQTLSRAQSQISSRRSRLLEENRTLQRQLMQKHAKELESLRRGEEWDDTLQSKEQIEASLLGRYEAAMRRERALAYSYSHQQTWKKSSKATNLLFMDPTNPQWGWSWLERWMGARSRENQNMSEKELKGDQMSVRSASMSMSGGEITKAFARHQLNSELPSSPLSQKPNRPSSRQSPTTPSKPSTARKPKPGSARVSAINQEDDTRSVFSVQSEMNRRHSIAGSSVRDDESLGSCSSVPSYMASTQSAKARTTRLQSPLGVENGTPPAKGSAGSVKKRLSYSPSPAITRRHSGPPKVEITSTNTSNAEKYVNGVVN</sequence>
<dbReference type="GO" id="GO:0006607">
    <property type="term" value="P:NLS-bearing protein import into nucleus"/>
    <property type="evidence" value="ECO:0000318"/>
    <property type="project" value="GO_Central"/>
</dbReference>
<dbReference type="InterPro" id="IPR000048">
    <property type="entry name" value="IQ_motif_EF-hand-BS"/>
</dbReference>
<dbReference type="EnsemblPlants" id="Solyc10g084280.2.1">
    <property type="protein sequence ID" value="Solyc10g084280.2.1"/>
    <property type="gene ID" value="Solyc10g084280.2"/>
</dbReference>
<dbReference type="PROSITE" id="PS50096">
    <property type="entry name" value="IQ"/>
    <property type="match status" value="1"/>
</dbReference>
<dbReference type="PANTHER" id="PTHR23316">
    <property type="entry name" value="IMPORTIN ALPHA"/>
    <property type="match status" value="1"/>
</dbReference>
<dbReference type="AlphaFoldDB" id="A0A3Q7IN80"/>
<dbReference type="InterPro" id="IPR011989">
    <property type="entry name" value="ARM-like"/>
</dbReference>
<evidence type="ECO:0000256" key="5">
    <source>
        <dbReference type="ARBA" id="ARBA00022927"/>
    </source>
</evidence>
<dbReference type="GO" id="GO:0005634">
    <property type="term" value="C:nucleus"/>
    <property type="evidence" value="ECO:0000318"/>
    <property type="project" value="GO_Central"/>
</dbReference>
<dbReference type="InterPro" id="IPR000225">
    <property type="entry name" value="Armadillo"/>
</dbReference>
<dbReference type="Gene3D" id="1.25.10.10">
    <property type="entry name" value="Leucine-rich Repeat Variant"/>
    <property type="match status" value="2"/>
</dbReference>
<keyword evidence="4" id="KW-0112">Calmodulin-binding</keyword>
<organism evidence="8">
    <name type="scientific">Solanum lycopersicum</name>
    <name type="common">Tomato</name>
    <name type="synonym">Lycopersicon esculentum</name>
    <dbReference type="NCBI Taxonomy" id="4081"/>
    <lineage>
        <taxon>Eukaryota</taxon>
        <taxon>Viridiplantae</taxon>
        <taxon>Streptophyta</taxon>
        <taxon>Embryophyta</taxon>
        <taxon>Tracheophyta</taxon>
        <taxon>Spermatophyta</taxon>
        <taxon>Magnoliopsida</taxon>
        <taxon>eudicotyledons</taxon>
        <taxon>Gunneridae</taxon>
        <taxon>Pentapetalae</taxon>
        <taxon>asterids</taxon>
        <taxon>lamiids</taxon>
        <taxon>Solanales</taxon>
        <taxon>Solanaceae</taxon>
        <taxon>Solanoideae</taxon>
        <taxon>Solaneae</taxon>
        <taxon>Solanum</taxon>
        <taxon>Solanum subgen. Lycopersicon</taxon>
    </lineage>
</organism>
<protein>
    <recommendedName>
        <fullName evidence="10">DUF4005 domain-containing protein</fullName>
    </recommendedName>
</protein>
<dbReference type="GO" id="GO:0061608">
    <property type="term" value="F:nuclear import signal receptor activity"/>
    <property type="evidence" value="ECO:0000318"/>
    <property type="project" value="GO_Central"/>
</dbReference>
<proteinExistence type="inferred from homology"/>
<evidence type="ECO:0000256" key="2">
    <source>
        <dbReference type="ARBA" id="ARBA00022448"/>
    </source>
</evidence>
<evidence type="ECO:0000313" key="9">
    <source>
        <dbReference type="Proteomes" id="UP000004994"/>
    </source>
</evidence>
<feature type="compositionally biased region" description="Basic and acidic residues" evidence="7">
    <location>
        <begin position="824"/>
        <end position="834"/>
    </location>
</feature>
<reference evidence="8" key="1">
    <citation type="journal article" date="2012" name="Nature">
        <title>The tomato genome sequence provides insights into fleshy fruit evolution.</title>
        <authorList>
            <consortium name="Tomato Genome Consortium"/>
        </authorList>
    </citation>
    <scope>NUCLEOTIDE SEQUENCE [LARGE SCALE GENOMIC DNA]</scope>
    <source>
        <strain evidence="8">cv. Heinz 1706</strain>
    </source>
</reference>
<name>A0A3Q7IN80_SOLLC</name>
<feature type="compositionally biased region" description="Low complexity" evidence="7">
    <location>
        <begin position="873"/>
        <end position="889"/>
    </location>
</feature>
<dbReference type="PROSITE" id="PS50176">
    <property type="entry name" value="ARM_REPEAT"/>
    <property type="match status" value="1"/>
</dbReference>
<dbReference type="SUPFAM" id="SSF48371">
    <property type="entry name" value="ARM repeat"/>
    <property type="match status" value="1"/>
</dbReference>
<dbReference type="FunFam" id="1.25.10.10:FF:000222">
    <property type="entry name" value="Importin subunit alpha"/>
    <property type="match status" value="1"/>
</dbReference>
<dbReference type="Gramene" id="Solyc10g084280.2.1">
    <property type="protein sequence ID" value="Solyc10g084280.2.1"/>
    <property type="gene ID" value="Solyc10g084280.2"/>
</dbReference>
<dbReference type="GO" id="GO:0008139">
    <property type="term" value="F:nuclear localization sequence binding"/>
    <property type="evidence" value="ECO:0000318"/>
    <property type="project" value="GO_Central"/>
</dbReference>
<evidence type="ECO:0000256" key="1">
    <source>
        <dbReference type="ARBA" id="ARBA00010394"/>
    </source>
</evidence>
<evidence type="ECO:0000256" key="4">
    <source>
        <dbReference type="ARBA" id="ARBA00022860"/>
    </source>
</evidence>
<dbReference type="Pfam" id="PF00612">
    <property type="entry name" value="IQ"/>
    <property type="match status" value="1"/>
</dbReference>
<reference evidence="8" key="2">
    <citation type="submission" date="2019-01" db="UniProtKB">
        <authorList>
            <consortium name="EnsemblPlants"/>
        </authorList>
    </citation>
    <scope>IDENTIFICATION</scope>
    <source>
        <strain evidence="8">cv. Heinz 1706</strain>
    </source>
</reference>
<feature type="compositionally biased region" description="Polar residues" evidence="7">
    <location>
        <begin position="938"/>
        <end position="961"/>
    </location>
</feature>
<evidence type="ECO:0000256" key="3">
    <source>
        <dbReference type="ARBA" id="ARBA00022737"/>
    </source>
</evidence>
<keyword evidence="2" id="KW-0813">Transport</keyword>
<evidence type="ECO:0008006" key="10">
    <source>
        <dbReference type="Google" id="ProtNLM"/>
    </source>
</evidence>
<dbReference type="SMART" id="SM00015">
    <property type="entry name" value="IQ"/>
    <property type="match status" value="1"/>
</dbReference>
<feature type="region of interest" description="Disordered" evidence="7">
    <location>
        <begin position="863"/>
        <end position="1021"/>
    </location>
</feature>
<evidence type="ECO:0000313" key="8">
    <source>
        <dbReference type="EnsemblPlants" id="Solyc10g084280.2.1"/>
    </source>
</evidence>
<evidence type="ECO:0000256" key="6">
    <source>
        <dbReference type="PROSITE-ProRule" id="PRU00259"/>
    </source>
</evidence>
<dbReference type="SMART" id="SM00185">
    <property type="entry name" value="ARM"/>
    <property type="match status" value="5"/>
</dbReference>
<evidence type="ECO:0000256" key="7">
    <source>
        <dbReference type="SAM" id="MobiDB-lite"/>
    </source>
</evidence>
<comment type="similarity">
    <text evidence="1">Belongs to the importin alpha family.</text>
</comment>
<feature type="region of interest" description="Disordered" evidence="7">
    <location>
        <begin position="824"/>
        <end position="847"/>
    </location>
</feature>
<keyword evidence="9" id="KW-1185">Reference proteome</keyword>
<dbReference type="STRING" id="4081.A0A3Q7IN80"/>
<dbReference type="GO" id="GO:0005516">
    <property type="term" value="F:calmodulin binding"/>
    <property type="evidence" value="ECO:0007669"/>
    <property type="project" value="UniProtKB-KW"/>
</dbReference>